<evidence type="ECO:0000256" key="2">
    <source>
        <dbReference type="SAM" id="Phobius"/>
    </source>
</evidence>
<accession>A0A6J5MX95</accession>
<keyword evidence="1" id="KW-1245">Viral tail assembly</keyword>
<dbReference type="Pfam" id="PF20155">
    <property type="entry name" value="TMP_3"/>
    <property type="match status" value="1"/>
</dbReference>
<evidence type="ECO:0000256" key="1">
    <source>
        <dbReference type="ARBA" id="ARBA00022465"/>
    </source>
</evidence>
<feature type="transmembrane region" description="Helical" evidence="2">
    <location>
        <begin position="341"/>
        <end position="364"/>
    </location>
</feature>
<keyword evidence="2" id="KW-1133">Transmembrane helix</keyword>
<name>A0A6J5MX95_9CAUD</name>
<reference evidence="4" key="1">
    <citation type="submission" date="2020-04" db="EMBL/GenBank/DDBJ databases">
        <authorList>
            <person name="Chiriac C."/>
            <person name="Salcher M."/>
            <person name="Ghai R."/>
            <person name="Kavagutti S V."/>
        </authorList>
    </citation>
    <scope>NUCLEOTIDE SEQUENCE</scope>
</reference>
<dbReference type="InterPro" id="IPR013491">
    <property type="entry name" value="Tape_meas_N"/>
</dbReference>
<organism evidence="4">
    <name type="scientific">uncultured Caudovirales phage</name>
    <dbReference type="NCBI Taxonomy" id="2100421"/>
    <lineage>
        <taxon>Viruses</taxon>
        <taxon>Duplodnaviria</taxon>
        <taxon>Heunggongvirae</taxon>
        <taxon>Uroviricota</taxon>
        <taxon>Caudoviricetes</taxon>
        <taxon>Peduoviridae</taxon>
        <taxon>Maltschvirus</taxon>
        <taxon>Maltschvirus maltsch</taxon>
    </lineage>
</organism>
<dbReference type="GO" id="GO:0098003">
    <property type="term" value="P:viral tail assembly"/>
    <property type="evidence" value="ECO:0007669"/>
    <property type="project" value="UniProtKB-KW"/>
</dbReference>
<keyword evidence="2" id="KW-0472">Membrane</keyword>
<dbReference type="PANTHER" id="PTHR38812">
    <property type="entry name" value="MU-LIKE PROPHAGE FLUMU PROTEIN GP42"/>
    <property type="match status" value="1"/>
</dbReference>
<keyword evidence="1" id="KW-1188">Viral release from host cell</keyword>
<evidence type="ECO:0000313" key="4">
    <source>
        <dbReference type="EMBL" id="CAB4151935.1"/>
    </source>
</evidence>
<evidence type="ECO:0000259" key="3">
    <source>
        <dbReference type="Pfam" id="PF20155"/>
    </source>
</evidence>
<dbReference type="EMBL" id="LR796562">
    <property type="protein sequence ID" value="CAB4151935.1"/>
    <property type="molecule type" value="Genomic_DNA"/>
</dbReference>
<gene>
    <name evidence="4" type="ORF">UFOVP585_43</name>
</gene>
<feature type="transmembrane region" description="Helical" evidence="2">
    <location>
        <begin position="413"/>
        <end position="437"/>
    </location>
</feature>
<sequence length="594" mass="63211">MANTNVKAVITAEDRSGAVLKGFANSVDSVSSKIKSSLKVASVAFATATVASAGFAIKSSAEFEQTRIGLENMLGGADKARQVLADVSKFASATPFEFPELAGSVKQLIAFGFNAEDAIGTMKQLGDVSSAIGAPIGDLSYLMGTLRTQGRAFTIDLRQFASRGIPIYEYLAKVLKVDTTQINDLVEAGKIGFPEVQKAFSMMTSEGGKFYGSMAKQSKSLSGLFSTLKDNIMQTGRELVGITQEGDIKAGSLFDRLRNGTAFIVDNLPKAILAVQSVVSDMLPTLIQWKNNIVDVAKQVGDYLNPKLQALWNTVKNDLVPALEKFWKEILEPMMPVLGQVFVGAIGLAIDALNGLITATSSIIGFMAEHKTAVEVLAIAFGTLATAMTLNTIFTALTVGFTTLTTTTIPAVISSFTAMGLALPVTAIVAGVAIILFELSKIYDAYQDIQRINAEVADEQNSINVNIDQMLKKQGASANLYKIQQSSGYTGQSRLYDQNGVVTGGYAEGGFTGRGGENDVAGIVHKGEYVVPQSQVDQTTGMPKIGGQNTVNITVQAGAFMGSKQDAREYARLIMEAMRDVASSKNMSIQEMMG</sequence>
<dbReference type="PANTHER" id="PTHR38812:SF2">
    <property type="entry name" value="MU-LIKE PROPHAGE FLUMU PROTEIN GP42"/>
    <property type="match status" value="1"/>
</dbReference>
<dbReference type="InterPro" id="IPR053058">
    <property type="entry name" value="Mulikevirus_tape_measure"/>
</dbReference>
<feature type="domain" description="Tape measure protein N-terminal" evidence="3">
    <location>
        <begin position="56"/>
        <end position="237"/>
    </location>
</feature>
<feature type="transmembrane region" description="Helical" evidence="2">
    <location>
        <begin position="376"/>
        <end position="401"/>
    </location>
</feature>
<keyword evidence="2" id="KW-0812">Transmembrane</keyword>
<proteinExistence type="predicted"/>
<protein>
    <recommendedName>
        <fullName evidence="3">Tape measure protein N-terminal domain-containing protein</fullName>
    </recommendedName>
</protein>